<dbReference type="Proteomes" id="UP000366872">
    <property type="component" value="Unassembled WGS sequence"/>
</dbReference>
<gene>
    <name evidence="3" type="ORF">PDESU_00192</name>
</gene>
<protein>
    <recommendedName>
        <fullName evidence="5">Beta-barrel assembly-enhancing protease</fullName>
    </recommendedName>
</protein>
<feature type="signal peptide" evidence="2">
    <location>
        <begin position="1"/>
        <end position="22"/>
    </location>
</feature>
<accession>A0A6C2TVR8</accession>
<evidence type="ECO:0000256" key="1">
    <source>
        <dbReference type="SAM" id="Coils"/>
    </source>
</evidence>
<reference evidence="3 4" key="1">
    <citation type="submission" date="2019-04" db="EMBL/GenBank/DDBJ databases">
        <authorList>
            <person name="Van Vliet M D."/>
        </authorList>
    </citation>
    <scope>NUCLEOTIDE SEQUENCE [LARGE SCALE GENOMIC DNA]</scope>
    <source>
        <strain evidence="3 4">F1</strain>
    </source>
</reference>
<keyword evidence="2" id="KW-0732">Signal</keyword>
<feature type="coiled-coil region" evidence="1">
    <location>
        <begin position="260"/>
        <end position="287"/>
    </location>
</feature>
<sequence>MNKPFFAMALTALIAATVSVDAAQLKCKLVMPGDKSWDGAIVGRDGDWIEFSTGAGKRPIRVGASTIKELEFDVNIDQDKLNEMNRNREYERVISALDRIMAPYAEFSDIPSNLSQYNALLMELHYKVKDYDKTLDFAGKLAGDDRDPELQEQARFYQALAYIDAGRADEAQALMAKYGWDQNVGEDAPPEKLYIMAKLMALKKDYASAMELVAKIIAFNSQDPEWMQPAELFCAEIYTELGMFDSAEEVIRQISLLYKNTNEDDQAQKLKIQIEKLRAEKELQDSLETTEEA</sequence>
<dbReference type="AlphaFoldDB" id="A0A6C2TVR8"/>
<evidence type="ECO:0000313" key="3">
    <source>
        <dbReference type="EMBL" id="VGO11647.1"/>
    </source>
</evidence>
<dbReference type="RefSeq" id="WP_136077390.1">
    <property type="nucleotide sequence ID" value="NZ_CAAHFG010000001.1"/>
</dbReference>
<evidence type="ECO:0000313" key="4">
    <source>
        <dbReference type="Proteomes" id="UP000366872"/>
    </source>
</evidence>
<dbReference type="Gene3D" id="1.25.40.10">
    <property type="entry name" value="Tetratricopeptide repeat domain"/>
    <property type="match status" value="1"/>
</dbReference>
<name>A0A6C2TVR8_PONDE</name>
<keyword evidence="4" id="KW-1185">Reference proteome</keyword>
<evidence type="ECO:0008006" key="5">
    <source>
        <dbReference type="Google" id="ProtNLM"/>
    </source>
</evidence>
<keyword evidence="1" id="KW-0175">Coiled coil</keyword>
<feature type="chain" id="PRO_5025535761" description="Beta-barrel assembly-enhancing protease" evidence="2">
    <location>
        <begin position="23"/>
        <end position="293"/>
    </location>
</feature>
<dbReference type="EMBL" id="CAAHFG010000001">
    <property type="protein sequence ID" value="VGO11647.1"/>
    <property type="molecule type" value="Genomic_DNA"/>
</dbReference>
<organism evidence="3 4">
    <name type="scientific">Pontiella desulfatans</name>
    <dbReference type="NCBI Taxonomy" id="2750659"/>
    <lineage>
        <taxon>Bacteria</taxon>
        <taxon>Pseudomonadati</taxon>
        <taxon>Kiritimatiellota</taxon>
        <taxon>Kiritimatiellia</taxon>
        <taxon>Kiritimatiellales</taxon>
        <taxon>Pontiellaceae</taxon>
        <taxon>Pontiella</taxon>
    </lineage>
</organism>
<proteinExistence type="predicted"/>
<evidence type="ECO:0000256" key="2">
    <source>
        <dbReference type="SAM" id="SignalP"/>
    </source>
</evidence>
<dbReference type="InterPro" id="IPR011990">
    <property type="entry name" value="TPR-like_helical_dom_sf"/>
</dbReference>